<evidence type="ECO:0000256" key="5">
    <source>
        <dbReference type="ARBA" id="ARBA00022553"/>
    </source>
</evidence>
<dbReference type="Pfam" id="PF08659">
    <property type="entry name" value="KR"/>
    <property type="match status" value="1"/>
</dbReference>
<keyword evidence="5" id="KW-0597">Phosphoprotein</keyword>
<dbReference type="Pfam" id="PF22336">
    <property type="entry name" value="RhiE-like_linker"/>
    <property type="match status" value="1"/>
</dbReference>
<dbReference type="GO" id="GO:0005737">
    <property type="term" value="C:cytoplasm"/>
    <property type="evidence" value="ECO:0007669"/>
    <property type="project" value="UniProtKB-SubCell"/>
</dbReference>
<keyword evidence="3" id="KW-0596">Phosphopantetheine</keyword>
<evidence type="ECO:0000256" key="3">
    <source>
        <dbReference type="ARBA" id="ARBA00022450"/>
    </source>
</evidence>
<dbReference type="InterPro" id="IPR054514">
    <property type="entry name" value="RhiE-like_linker"/>
</dbReference>
<dbReference type="Gene3D" id="3.30.70.3290">
    <property type="match status" value="1"/>
</dbReference>
<dbReference type="InterPro" id="IPR036291">
    <property type="entry name" value="NAD(P)-bd_dom_sf"/>
</dbReference>
<evidence type="ECO:0000256" key="7">
    <source>
        <dbReference type="ARBA" id="ARBA00022737"/>
    </source>
</evidence>
<dbReference type="CDD" id="cd00833">
    <property type="entry name" value="PKS"/>
    <property type="match status" value="1"/>
</dbReference>
<comment type="pathway">
    <text evidence="2">Antibiotic biosynthesis.</text>
</comment>
<comment type="subcellular location">
    <subcellularLocation>
        <location evidence="1">Cytoplasm</location>
    </subcellularLocation>
</comment>
<dbReference type="PANTHER" id="PTHR43775">
    <property type="entry name" value="FATTY ACID SYNTHASE"/>
    <property type="match status" value="1"/>
</dbReference>
<dbReference type="KEGG" id="nja:NSJP_3768"/>
<dbReference type="GO" id="GO:0005886">
    <property type="term" value="C:plasma membrane"/>
    <property type="evidence" value="ECO:0007669"/>
    <property type="project" value="TreeGrafter"/>
</dbReference>
<dbReference type="Pfam" id="PF16197">
    <property type="entry name" value="KAsynt_C_assoc"/>
    <property type="match status" value="1"/>
</dbReference>
<evidence type="ECO:0000256" key="8">
    <source>
        <dbReference type="ARBA" id="ARBA00054155"/>
    </source>
</evidence>
<dbReference type="PANTHER" id="PTHR43775:SF37">
    <property type="entry name" value="SI:DKEY-61P9.11"/>
    <property type="match status" value="1"/>
</dbReference>
<reference evidence="12 13" key="1">
    <citation type="submission" date="2017-03" db="EMBL/GenBank/DDBJ databases">
        <authorList>
            <person name="Afonso C.L."/>
            <person name="Miller P.J."/>
            <person name="Scott M.A."/>
            <person name="Spackman E."/>
            <person name="Goraichik I."/>
            <person name="Dimitrov K.M."/>
            <person name="Suarez D.L."/>
            <person name="Swayne D.E."/>
        </authorList>
    </citation>
    <scope>NUCLEOTIDE SEQUENCE [LARGE SCALE GENOMIC DNA]</scope>
    <source>
        <strain evidence="12">Genome sequencing of Nitrospira japonica strain NJ11</strain>
    </source>
</reference>
<dbReference type="CDD" id="cd08953">
    <property type="entry name" value="KR_2_SDR_x"/>
    <property type="match status" value="1"/>
</dbReference>
<evidence type="ECO:0000256" key="9">
    <source>
        <dbReference type="SAM" id="MobiDB-lite"/>
    </source>
</evidence>
<keyword evidence="4" id="KW-0963">Cytoplasm</keyword>
<dbReference type="Pfam" id="PF00109">
    <property type="entry name" value="ketoacyl-synt"/>
    <property type="match status" value="1"/>
</dbReference>
<accession>A0A1W1IAB5</accession>
<evidence type="ECO:0000256" key="6">
    <source>
        <dbReference type="ARBA" id="ARBA00022679"/>
    </source>
</evidence>
<protein>
    <submittedName>
        <fullName evidence="12">Uncharacterized protein</fullName>
    </submittedName>
</protein>
<dbReference type="STRING" id="1325564.NSJP_3768"/>
<dbReference type="InterPro" id="IPR036736">
    <property type="entry name" value="ACP-like_sf"/>
</dbReference>
<dbReference type="InterPro" id="IPR050091">
    <property type="entry name" value="PKS_NRPS_Biosynth_Enz"/>
</dbReference>
<dbReference type="SUPFAM" id="SSF53474">
    <property type="entry name" value="alpha/beta-Hydrolases"/>
    <property type="match status" value="1"/>
</dbReference>
<dbReference type="GO" id="GO:0004312">
    <property type="term" value="F:fatty acid synthase activity"/>
    <property type="evidence" value="ECO:0007669"/>
    <property type="project" value="TreeGrafter"/>
</dbReference>
<evidence type="ECO:0000259" key="10">
    <source>
        <dbReference type="PROSITE" id="PS50075"/>
    </source>
</evidence>
<name>A0A1W1IAB5_9BACT</name>
<evidence type="ECO:0000256" key="4">
    <source>
        <dbReference type="ARBA" id="ARBA00022490"/>
    </source>
</evidence>
<keyword evidence="13" id="KW-1185">Reference proteome</keyword>
<dbReference type="InterPro" id="IPR020841">
    <property type="entry name" value="PKS_Beta-ketoAc_synthase_dom"/>
</dbReference>
<dbReference type="Pfam" id="PF00561">
    <property type="entry name" value="Abhydrolase_1"/>
    <property type="match status" value="1"/>
</dbReference>
<dbReference type="InterPro" id="IPR009081">
    <property type="entry name" value="PP-bd_ACP"/>
</dbReference>
<proteinExistence type="predicted"/>
<dbReference type="OrthoDB" id="8566036at2"/>
<dbReference type="Gene3D" id="3.40.50.1820">
    <property type="entry name" value="alpha/beta hydrolase"/>
    <property type="match status" value="1"/>
</dbReference>
<dbReference type="InterPro" id="IPR057326">
    <property type="entry name" value="KR_dom"/>
</dbReference>
<dbReference type="RefSeq" id="WP_080888108.1">
    <property type="nucleotide sequence ID" value="NZ_LT828648.1"/>
</dbReference>
<dbReference type="Proteomes" id="UP000192042">
    <property type="component" value="Chromosome I"/>
</dbReference>
<dbReference type="Pfam" id="PF02801">
    <property type="entry name" value="Ketoacyl-synt_C"/>
    <property type="match status" value="1"/>
</dbReference>
<dbReference type="SUPFAM" id="SSF47336">
    <property type="entry name" value="ACP-like"/>
    <property type="match status" value="2"/>
</dbReference>
<dbReference type="InterPro" id="IPR020806">
    <property type="entry name" value="PKS_PP-bd"/>
</dbReference>
<comment type="function">
    <text evidence="8">Involved in production of the polyketide antibiotic thailandamide.</text>
</comment>
<feature type="domain" description="Ketosynthase family 3 (KS3)" evidence="11">
    <location>
        <begin position="102"/>
        <end position="528"/>
    </location>
</feature>
<dbReference type="PROSITE" id="PS00012">
    <property type="entry name" value="PHOSPHOPANTETHEINE"/>
    <property type="match status" value="1"/>
</dbReference>
<dbReference type="SMART" id="SM00825">
    <property type="entry name" value="PKS_KS"/>
    <property type="match status" value="1"/>
</dbReference>
<evidence type="ECO:0000259" key="11">
    <source>
        <dbReference type="PROSITE" id="PS52004"/>
    </source>
</evidence>
<feature type="region of interest" description="Disordered" evidence="9">
    <location>
        <begin position="1315"/>
        <end position="1350"/>
    </location>
</feature>
<dbReference type="InterPro" id="IPR016039">
    <property type="entry name" value="Thiolase-like"/>
</dbReference>
<evidence type="ECO:0000313" key="12">
    <source>
        <dbReference type="EMBL" id="SLM49935.1"/>
    </source>
</evidence>
<dbReference type="SUPFAM" id="SSF51735">
    <property type="entry name" value="NAD(P)-binding Rossmann-fold domains"/>
    <property type="match status" value="2"/>
</dbReference>
<evidence type="ECO:0000256" key="2">
    <source>
        <dbReference type="ARBA" id="ARBA00004792"/>
    </source>
</evidence>
<dbReference type="InterPro" id="IPR014030">
    <property type="entry name" value="Ketoacyl_synth_N"/>
</dbReference>
<dbReference type="InterPro" id="IPR006162">
    <property type="entry name" value="Ppantetheine_attach_site"/>
</dbReference>
<dbReference type="InterPro" id="IPR014031">
    <property type="entry name" value="Ketoacyl_synth_C"/>
</dbReference>
<dbReference type="Pfam" id="PF00550">
    <property type="entry name" value="PP-binding"/>
    <property type="match status" value="2"/>
</dbReference>
<dbReference type="GO" id="GO:0006633">
    <property type="term" value="P:fatty acid biosynthetic process"/>
    <property type="evidence" value="ECO:0007669"/>
    <property type="project" value="TreeGrafter"/>
</dbReference>
<dbReference type="GO" id="GO:0031177">
    <property type="term" value="F:phosphopantetheine binding"/>
    <property type="evidence" value="ECO:0007669"/>
    <property type="project" value="InterPro"/>
</dbReference>
<dbReference type="Gene3D" id="3.40.50.720">
    <property type="entry name" value="NAD(P)-binding Rossmann-like Domain"/>
    <property type="match status" value="1"/>
</dbReference>
<keyword evidence="6" id="KW-0808">Transferase</keyword>
<dbReference type="InterPro" id="IPR032821">
    <property type="entry name" value="PKS_assoc"/>
</dbReference>
<dbReference type="PROSITE" id="PS52004">
    <property type="entry name" value="KS3_2"/>
    <property type="match status" value="1"/>
</dbReference>
<organism evidence="12 13">
    <name type="scientific">Nitrospira japonica</name>
    <dbReference type="NCBI Taxonomy" id="1325564"/>
    <lineage>
        <taxon>Bacteria</taxon>
        <taxon>Pseudomonadati</taxon>
        <taxon>Nitrospirota</taxon>
        <taxon>Nitrospiria</taxon>
        <taxon>Nitrospirales</taxon>
        <taxon>Nitrospiraceae</taxon>
        <taxon>Nitrospira</taxon>
    </lineage>
</organism>
<dbReference type="InterPro" id="IPR029058">
    <property type="entry name" value="AB_hydrolase_fold"/>
</dbReference>
<dbReference type="Gene3D" id="3.40.47.10">
    <property type="match status" value="1"/>
</dbReference>
<dbReference type="SMART" id="SM00822">
    <property type="entry name" value="PKS_KR"/>
    <property type="match status" value="1"/>
</dbReference>
<dbReference type="PROSITE" id="PS50075">
    <property type="entry name" value="CARRIER"/>
    <property type="match status" value="2"/>
</dbReference>
<keyword evidence="7" id="KW-0677">Repeat</keyword>
<dbReference type="GO" id="GO:0071770">
    <property type="term" value="P:DIM/DIP cell wall layer assembly"/>
    <property type="evidence" value="ECO:0007669"/>
    <property type="project" value="TreeGrafter"/>
</dbReference>
<dbReference type="SMART" id="SM00823">
    <property type="entry name" value="PKS_PP"/>
    <property type="match status" value="2"/>
</dbReference>
<dbReference type="EMBL" id="LT828648">
    <property type="protein sequence ID" value="SLM49935.1"/>
    <property type="molecule type" value="Genomic_DNA"/>
</dbReference>
<dbReference type="FunFam" id="3.40.47.10:FF:000019">
    <property type="entry name" value="Polyketide synthase type I"/>
    <property type="match status" value="1"/>
</dbReference>
<evidence type="ECO:0000256" key="1">
    <source>
        <dbReference type="ARBA" id="ARBA00004496"/>
    </source>
</evidence>
<dbReference type="SUPFAM" id="SSF53901">
    <property type="entry name" value="Thiolase-like"/>
    <property type="match status" value="1"/>
</dbReference>
<feature type="domain" description="Carrier" evidence="10">
    <location>
        <begin position="1355"/>
        <end position="1431"/>
    </location>
</feature>
<feature type="domain" description="Carrier" evidence="10">
    <location>
        <begin position="8"/>
        <end position="81"/>
    </location>
</feature>
<dbReference type="Gene3D" id="1.10.1200.10">
    <property type="entry name" value="ACP-like"/>
    <property type="match status" value="2"/>
</dbReference>
<evidence type="ECO:0000313" key="13">
    <source>
        <dbReference type="Proteomes" id="UP000192042"/>
    </source>
</evidence>
<gene>
    <name evidence="12" type="ORF">NSJP_3768</name>
</gene>
<dbReference type="InterPro" id="IPR000073">
    <property type="entry name" value="AB_hydrolase_1"/>
</dbReference>
<dbReference type="InterPro" id="IPR013968">
    <property type="entry name" value="PKS_KR"/>
</dbReference>
<sequence length="1809" mass="196742">MTSRLTATDVDRAIRQAISIETKIPEDQLREDEPFERYGIESVMSVAIVRHLEDRFGELPKTLLFEYQTLRHLTNYFLEEQGIETAPTQSIPAAPRPKETHTGDIAIIGISGRFPRAANLQEFWANLREGRDCITEIPDRLWDWKQLYDKKPNTERKSYARWGGFLDDSDCFDPLFFNIPNLVAEAMDPQQRLFLEVVHHTLEDAGYTRELLHSKRVGVYVSAMWSDYQHYGTQDASTESSFASIANRTSYFFDFHGPSIALDTSCSGSLTTVHLACESLRSGETDLAIAGGVNITTHPHKYLALSLLGFASTDGRCRSFGADANGYVPGDGVGALLLKPLVDAIADGDRIHAVIKATAINHGGRSSGYTVPSAEAQSELIDAALRKARINPRTIGYVEAHAPGTALGDPIEIRALTDTFRRYTNDSQFCAIGSVKSNIGHLEAAAGFAGIAKVVLQMRHQEIVASLHSDKLNPNIRFEATPFFVQQSLQRWQLPRTGGNGFEAQPRRRAAVSSFGVGGANAHVILEEYPEPVVFRPTRAEQLVVLSAKTDERLRVVIQNMHSHVVRALAPTESHVIAGPLTRDWVLELLSNVSHVRACLLDDADLLTDILSQPTDQDTLIACVQDQLGIALDRKWIERATIGELLASLDHSASEAADGDSRPAYLEQIAYTLQVGREAMRHRFATLVGSLPELAESLRCFLANEPTELTWTGHVPNTAANIASRYEESAYVSRLVSAKRLERLGALWCRGVDISWNEMYTTPKPRRIALPQYPFARERCWVEGAAARISGGSISTPPVRDHAHPNLETRVQSNGAEIERLMFRPRWIPVASLPTQETTVSDAQPGGAVLLVYPIGAEFLVDALKQLLPPSDIYEIVLETRTELVSPTKWTVSLSDADAIGACLEHIEDLRTVYFLGGYHDDEWHPGTMAAFQRLQLQGVRSLVRLVKGLEGRRRAGCSMPRLKVFANRTNRVHSAERIQPFTAAVSGIARCIAREYPELSPEIFDLDIRASDASRHARLLAALHTAITGVAGYTEASIRDGQAFIRQIHPHAIEEIQAPVFKHNGLYVIVGGAGAVGRVLSRQLASLARARLIWLGRRPFDDSVAAQVTELAHVGGQLSYMTVDAAAVDQLEAAFDEIEAKHGDIDGILHLAMVHEVARLSELTEEQIARTLSSKSESTYALYSALRHRDIGFVALFSSAEAYVGNVGWGDYAAACSAQDAFALYWADNAAYPVVSINWGYWEGGDPEIGAMLEAKGVHPLKAGQGVAILERVIGRRSSQTIALDVDGVVLERMGFVPHTTRRPSADGAVTMAETVPAPEPPSRTPVTKDEPGSPSDEPLISASMPGGAPAVLPDEHQLSYALSDLLSTVLKISRARIDPDTDLINYGIDSLTVLALQKALEAKAGTLPATLFITSTTLRAVAQQLLQQHPAAAGALVPLPPAPSCVGAPTPTVAGSPAPSGRAAAEAYVLDRHPPPDVSDYLAQYGAMYRDGRLKKACEIGPKLGLPVAASGRPELKHLLMNTKSCNAVELFTIGSGAPVVLLPAVALTAPIWTHQLSSSLTSTMQFIALHPPGYGATSPIRDCTTRGISEVFMDMIDVLSPERPVHLVASCLGCISAIYMTRSFPDRVASLTLVGAFHDTSEMVVGDPSQLTTEQFTEMLTTAVDRVKADFAEVSQHQADGGVVTGASPALLLDSFCANALIAMRYLSEMLSLSPLPWLAGIKAPTQCIVGSNDRIVSTRHSREIVAGVPGAALVEIDGAGHFPYLTHSEQFNSLLDTFISKHERRQYDRSIGSRNASTTLAASQL</sequence>